<evidence type="ECO:0000313" key="19">
    <source>
        <dbReference type="Proteomes" id="UP001517376"/>
    </source>
</evidence>
<accession>A0ABW9Y2L0</accession>
<organism evidence="18 19">
    <name type="scientific">Paragemmobacter ruber</name>
    <dbReference type="NCBI Taxonomy" id="1985673"/>
    <lineage>
        <taxon>Bacteria</taxon>
        <taxon>Pseudomonadati</taxon>
        <taxon>Pseudomonadota</taxon>
        <taxon>Alphaproteobacteria</taxon>
        <taxon>Rhodobacterales</taxon>
        <taxon>Paracoccaceae</taxon>
        <taxon>Paragemmobacter</taxon>
    </lineage>
</organism>
<dbReference type="Gene3D" id="3.40.50.300">
    <property type="entry name" value="P-loop containing nucleotide triphosphate hydrolases"/>
    <property type="match status" value="1"/>
</dbReference>
<keyword evidence="19" id="KW-1185">Reference proteome</keyword>
<evidence type="ECO:0000256" key="5">
    <source>
        <dbReference type="ARBA" id="ARBA00022741"/>
    </source>
</evidence>
<evidence type="ECO:0000259" key="17">
    <source>
        <dbReference type="Pfam" id="PF02874"/>
    </source>
</evidence>
<dbReference type="HAMAP" id="MF_01346">
    <property type="entry name" value="ATP_synth_alpha_bact"/>
    <property type="match status" value="1"/>
</dbReference>
<keyword evidence="12 14" id="KW-0066">ATP synthesis</keyword>
<dbReference type="NCBIfam" id="NF009884">
    <property type="entry name" value="PRK13343.1"/>
    <property type="match status" value="1"/>
</dbReference>
<keyword evidence="9 14" id="KW-0406">Ion transport</keyword>
<dbReference type="Pfam" id="PF00006">
    <property type="entry name" value="ATP-synt_ab"/>
    <property type="match status" value="1"/>
</dbReference>
<dbReference type="Pfam" id="PF02874">
    <property type="entry name" value="ATP-synt_ab_N"/>
    <property type="match status" value="1"/>
</dbReference>
<keyword evidence="5 14" id="KW-0547">Nucleotide-binding</keyword>
<dbReference type="InterPro" id="IPR005294">
    <property type="entry name" value="ATP_synth_F1_asu"/>
</dbReference>
<keyword evidence="7 14" id="KW-0067">ATP-binding</keyword>
<dbReference type="SUPFAM" id="SSF52540">
    <property type="entry name" value="P-loop containing nucleoside triphosphate hydrolases"/>
    <property type="match status" value="1"/>
</dbReference>
<comment type="function">
    <text evidence="1 14">Produces ATP from ADP in the presence of a proton gradient across the membrane. The alpha chain is a regulatory subunit.</text>
</comment>
<keyword evidence="11 14" id="KW-0139">CF(1)</keyword>
<evidence type="ECO:0000259" key="15">
    <source>
        <dbReference type="Pfam" id="PF00006"/>
    </source>
</evidence>
<dbReference type="InterPro" id="IPR036121">
    <property type="entry name" value="ATPase_F1/V1/A1_a/bsu_N_sf"/>
</dbReference>
<comment type="subcellular location">
    <subcellularLocation>
        <location evidence="14">Cell membrane</location>
        <topology evidence="14">Peripheral membrane protein</topology>
    </subcellularLocation>
    <subcellularLocation>
        <location evidence="2">Membrane</location>
    </subcellularLocation>
</comment>
<evidence type="ECO:0000256" key="6">
    <source>
        <dbReference type="ARBA" id="ARBA00022781"/>
    </source>
</evidence>
<dbReference type="NCBIfam" id="TIGR00962">
    <property type="entry name" value="atpA"/>
    <property type="match status" value="1"/>
</dbReference>
<reference evidence="19" key="1">
    <citation type="submission" date="2020-01" db="EMBL/GenBank/DDBJ databases">
        <title>Sphingomonas sp. strain CSW-10.</title>
        <authorList>
            <person name="Chen W.-M."/>
        </authorList>
    </citation>
    <scope>NUCLEOTIDE SEQUENCE [LARGE SCALE GENOMIC DNA]</scope>
    <source>
        <strain evidence="19">CCP-1</strain>
    </source>
</reference>
<dbReference type="CDD" id="cd18113">
    <property type="entry name" value="ATP-synt_F1_alpha_C"/>
    <property type="match status" value="1"/>
</dbReference>
<evidence type="ECO:0000256" key="9">
    <source>
        <dbReference type="ARBA" id="ARBA00023065"/>
    </source>
</evidence>
<evidence type="ECO:0000256" key="1">
    <source>
        <dbReference type="ARBA" id="ARBA00003784"/>
    </source>
</evidence>
<dbReference type="EMBL" id="JAAATW010000001">
    <property type="protein sequence ID" value="NBE06760.1"/>
    <property type="molecule type" value="Genomic_DNA"/>
</dbReference>
<feature type="binding site" evidence="14">
    <location>
        <begin position="169"/>
        <end position="176"/>
    </location>
    <ligand>
        <name>ATP</name>
        <dbReference type="ChEBI" id="CHEBI:30616"/>
    </ligand>
</feature>
<evidence type="ECO:0000256" key="2">
    <source>
        <dbReference type="ARBA" id="ARBA00004370"/>
    </source>
</evidence>
<keyword evidence="14" id="KW-1003">Cell membrane</keyword>
<dbReference type="EC" id="7.1.2.2" evidence="14"/>
<evidence type="ECO:0000256" key="7">
    <source>
        <dbReference type="ARBA" id="ARBA00022840"/>
    </source>
</evidence>
<comment type="similarity">
    <text evidence="3 14">Belongs to the ATPase alpha/beta chains family.</text>
</comment>
<keyword evidence="4 14" id="KW-0813">Transport</keyword>
<comment type="caution">
    <text evidence="18">The sequence shown here is derived from an EMBL/GenBank/DDBJ whole genome shotgun (WGS) entry which is preliminary data.</text>
</comment>
<keyword evidence="8 14" id="KW-1278">Translocase</keyword>
<dbReference type="PIRSF" id="PIRSF039088">
    <property type="entry name" value="F_ATPase_subunit_alpha"/>
    <property type="match status" value="1"/>
</dbReference>
<evidence type="ECO:0000256" key="8">
    <source>
        <dbReference type="ARBA" id="ARBA00022967"/>
    </source>
</evidence>
<gene>
    <name evidence="14" type="primary">atpA</name>
    <name evidence="18" type="ORF">GU920_04390</name>
</gene>
<protein>
    <recommendedName>
        <fullName evidence="14">ATP synthase subunit alpha</fullName>
        <ecNumber evidence="14">7.1.2.2</ecNumber>
    </recommendedName>
    <alternativeName>
        <fullName evidence="14">ATP synthase F1 sector subunit alpha</fullName>
    </alternativeName>
    <alternativeName>
        <fullName evidence="14">F-ATPase subunit alpha</fullName>
    </alternativeName>
</protein>
<comment type="subunit">
    <text evidence="13">F-type ATPases have 2 components, CF(1) - the catalytic core - and CF(0) - the membrane proton channel. CF(1) has five subunits: alpha(3), beta(3), gamma(1), delta(1), epsilon(1). CF(0) has four main subunits: a(1), b(1), b'(1) and c(9-12).</text>
</comment>
<dbReference type="Gene3D" id="2.40.30.20">
    <property type="match status" value="1"/>
</dbReference>
<evidence type="ECO:0000256" key="13">
    <source>
        <dbReference type="ARBA" id="ARBA00026013"/>
    </source>
</evidence>
<dbReference type="Pfam" id="PF00306">
    <property type="entry name" value="ATP-synt_ab_C"/>
    <property type="match status" value="1"/>
</dbReference>
<evidence type="ECO:0000313" key="18">
    <source>
        <dbReference type="EMBL" id="NBE06760.1"/>
    </source>
</evidence>
<dbReference type="RefSeq" id="WP_161765730.1">
    <property type="nucleotide sequence ID" value="NZ_JAAATW010000001.1"/>
</dbReference>
<keyword evidence="10 14" id="KW-0472">Membrane</keyword>
<feature type="domain" description="ATP synthase alpha subunit C-terminal" evidence="16">
    <location>
        <begin position="381"/>
        <end position="504"/>
    </location>
</feature>
<dbReference type="PROSITE" id="PS00152">
    <property type="entry name" value="ATPASE_ALPHA_BETA"/>
    <property type="match status" value="1"/>
</dbReference>
<dbReference type="InterPro" id="IPR027417">
    <property type="entry name" value="P-loop_NTPase"/>
</dbReference>
<evidence type="ECO:0000256" key="4">
    <source>
        <dbReference type="ARBA" id="ARBA00022448"/>
    </source>
</evidence>
<dbReference type="InterPro" id="IPR033732">
    <property type="entry name" value="ATP_synth_F1_a_nt-bd_dom"/>
</dbReference>
<proteinExistence type="inferred from homology"/>
<evidence type="ECO:0000256" key="12">
    <source>
        <dbReference type="ARBA" id="ARBA00023310"/>
    </source>
</evidence>
<comment type="catalytic activity">
    <reaction evidence="14">
        <text>ATP + H2O + 4 H(+)(in) = ADP + phosphate + 5 H(+)(out)</text>
        <dbReference type="Rhea" id="RHEA:57720"/>
        <dbReference type="ChEBI" id="CHEBI:15377"/>
        <dbReference type="ChEBI" id="CHEBI:15378"/>
        <dbReference type="ChEBI" id="CHEBI:30616"/>
        <dbReference type="ChEBI" id="CHEBI:43474"/>
        <dbReference type="ChEBI" id="CHEBI:456216"/>
        <dbReference type="EC" id="7.1.2.2"/>
    </reaction>
</comment>
<dbReference type="InterPro" id="IPR004100">
    <property type="entry name" value="ATPase_F1/V1/A1_a/bsu_N"/>
</dbReference>
<dbReference type="InterPro" id="IPR000793">
    <property type="entry name" value="ATP_synth_asu_C"/>
</dbReference>
<dbReference type="InterPro" id="IPR023366">
    <property type="entry name" value="ATP_synth_asu-like_sf"/>
</dbReference>
<evidence type="ECO:0000256" key="11">
    <source>
        <dbReference type="ARBA" id="ARBA00023196"/>
    </source>
</evidence>
<keyword evidence="6 14" id="KW-0375">Hydrogen ion transport</keyword>
<feature type="domain" description="ATPase F1/V1/A1 complex alpha/beta subunit N-terminal" evidence="17">
    <location>
        <begin position="25"/>
        <end position="91"/>
    </location>
</feature>
<sequence>MGIQAAEISAILKEQIKNFGKDAEVAEVGRVLSVGDGIARVHGLDNVQAGEMVEFPGGIRGMALNLEVDNVGVVIFGSDQDIKEGDTVKRTKSIVDVPAGDALLGRVVDGLGNPIDGKGPIKATERRVADVKAPGIIPRKSVHEPMATGLKAVDAMIPVGRGQRELIIGDRQTGKTAVALDTILNQKVYNEAAGSDESKKLYCIYVAVGQKRSTVAQLVKKLEETGAIDYTIVVAATASDPAPMQFLAPYAATAMAEYFRDNGRHALIIYDDLSKQAVAYRQMSLLLRRPPGREAYPGDVFYLHSRLLERSAKLNEDFGAGSLTALPIIETQGGDVSAFIPTNVISITDGQIFLETELFYQGIRPAVNTGLSVSRVGSSAQTSAMKSVAGKVKLELAQYREMAAFAQFGSDLDAATQQLLNRGARLTELMKQPQYSPLTNAEIVCVIYAGTNGYLDKIAVKDVGRFEAGLLKHLRTKGAGLLEDITKNDRKVAGDLEKAIRAELDAFAKDFA</sequence>
<evidence type="ECO:0000259" key="16">
    <source>
        <dbReference type="Pfam" id="PF00306"/>
    </source>
</evidence>
<dbReference type="SUPFAM" id="SSF47917">
    <property type="entry name" value="C-terminal domain of alpha and beta subunits of F1 ATP synthase"/>
    <property type="match status" value="1"/>
</dbReference>
<feature type="site" description="Required for activity" evidence="14">
    <location>
        <position position="372"/>
    </location>
</feature>
<evidence type="ECO:0000256" key="10">
    <source>
        <dbReference type="ARBA" id="ARBA00023136"/>
    </source>
</evidence>
<dbReference type="PANTHER" id="PTHR48082">
    <property type="entry name" value="ATP SYNTHASE SUBUNIT ALPHA, MITOCHONDRIAL"/>
    <property type="match status" value="1"/>
</dbReference>
<dbReference type="Proteomes" id="UP001517376">
    <property type="component" value="Unassembled WGS sequence"/>
</dbReference>
<dbReference type="PANTHER" id="PTHR48082:SF2">
    <property type="entry name" value="ATP SYNTHASE SUBUNIT ALPHA, MITOCHONDRIAL"/>
    <property type="match status" value="1"/>
</dbReference>
<evidence type="ECO:0000256" key="3">
    <source>
        <dbReference type="ARBA" id="ARBA00008936"/>
    </source>
</evidence>
<dbReference type="CDD" id="cd18116">
    <property type="entry name" value="ATP-synt_F1_alpha_N"/>
    <property type="match status" value="1"/>
</dbReference>
<dbReference type="InterPro" id="IPR038376">
    <property type="entry name" value="ATP_synth_asu_C_sf"/>
</dbReference>
<feature type="domain" description="ATPase F1/V1/A1 complex alpha/beta subunit nucleotide-binding" evidence="15">
    <location>
        <begin position="149"/>
        <end position="374"/>
    </location>
</feature>
<evidence type="ECO:0000256" key="14">
    <source>
        <dbReference type="HAMAP-Rule" id="MF_01346"/>
    </source>
</evidence>
<name>A0ABW9Y2L0_9RHOB</name>
<dbReference type="SUPFAM" id="SSF50615">
    <property type="entry name" value="N-terminal domain of alpha and beta subunits of F1 ATP synthase"/>
    <property type="match status" value="1"/>
</dbReference>
<dbReference type="Gene3D" id="1.20.150.20">
    <property type="entry name" value="ATP synthase alpha/beta chain, C-terminal domain"/>
    <property type="match status" value="1"/>
</dbReference>
<dbReference type="InterPro" id="IPR020003">
    <property type="entry name" value="ATPase_a/bsu_AS"/>
</dbReference>
<dbReference type="CDD" id="cd01132">
    <property type="entry name" value="F1-ATPase_alpha_CD"/>
    <property type="match status" value="1"/>
</dbReference>
<dbReference type="InterPro" id="IPR000194">
    <property type="entry name" value="ATPase_F1/V1/A1_a/bsu_nucl-bd"/>
</dbReference>